<organism evidence="2 3">
    <name type="scientific">Pelagomonas calceolata</name>
    <dbReference type="NCBI Taxonomy" id="35677"/>
    <lineage>
        <taxon>Eukaryota</taxon>
        <taxon>Sar</taxon>
        <taxon>Stramenopiles</taxon>
        <taxon>Ochrophyta</taxon>
        <taxon>Pelagophyceae</taxon>
        <taxon>Pelagomonadales</taxon>
        <taxon>Pelagomonadaceae</taxon>
        <taxon>Pelagomonas</taxon>
    </lineage>
</organism>
<protein>
    <submittedName>
        <fullName evidence="2">Uncharacterized protein</fullName>
    </submittedName>
</protein>
<keyword evidence="3" id="KW-1185">Reference proteome</keyword>
<accession>A0A8J2SMT8</accession>
<feature type="transmembrane region" description="Helical" evidence="1">
    <location>
        <begin position="188"/>
        <end position="207"/>
    </location>
</feature>
<sequence>MLVRTALIAAATQAFTGPRLTLQHKRTPRHAPVKASAADVFEVATGAFDWTCNLGAPAALVAGAVMATSQEYKDDESLVTREADHKWVRQAKKMIKVLLVGSFACEVLCVFVSTVTGTMLLSSGEGTAHAVKTLVGRDTAMGFLQANHEFEYLTCRLSFLNGLLSWLGAVALKYAIPQPEEGESTRKMNRFAASLLTSTMVLMVSFYNAHLNFYPNYIQMVLRWCKLAWHGVVGDPVEPLIFCGAFPFLALTTYLGWKAFTAKPDEGSDSGLSYGS</sequence>
<keyword evidence="1" id="KW-1133">Transmembrane helix</keyword>
<dbReference type="AlphaFoldDB" id="A0A8J2SMT8"/>
<keyword evidence="1" id="KW-0472">Membrane</keyword>
<gene>
    <name evidence="2" type="ORF">PECAL_2P24090</name>
</gene>
<comment type="caution">
    <text evidence="2">The sequence shown here is derived from an EMBL/GenBank/DDBJ whole genome shotgun (WGS) entry which is preliminary data.</text>
</comment>
<proteinExistence type="predicted"/>
<dbReference type="OrthoDB" id="43491at2759"/>
<evidence type="ECO:0000313" key="3">
    <source>
        <dbReference type="Proteomes" id="UP000789595"/>
    </source>
</evidence>
<reference evidence="2" key="1">
    <citation type="submission" date="2021-11" db="EMBL/GenBank/DDBJ databases">
        <authorList>
            <consortium name="Genoscope - CEA"/>
            <person name="William W."/>
        </authorList>
    </citation>
    <scope>NUCLEOTIDE SEQUENCE</scope>
</reference>
<dbReference type="Proteomes" id="UP000789595">
    <property type="component" value="Unassembled WGS sequence"/>
</dbReference>
<evidence type="ECO:0000256" key="1">
    <source>
        <dbReference type="SAM" id="Phobius"/>
    </source>
</evidence>
<feature type="transmembrane region" description="Helical" evidence="1">
    <location>
        <begin position="97"/>
        <end position="121"/>
    </location>
</feature>
<evidence type="ECO:0000313" key="2">
    <source>
        <dbReference type="EMBL" id="CAH0369289.1"/>
    </source>
</evidence>
<dbReference type="EMBL" id="CAKKNE010000002">
    <property type="protein sequence ID" value="CAH0369289.1"/>
    <property type="molecule type" value="Genomic_DNA"/>
</dbReference>
<keyword evidence="1" id="KW-0812">Transmembrane</keyword>
<name>A0A8J2SMT8_9STRA</name>